<organism evidence="2 3">
    <name type="scientific">Musa troglodytarum</name>
    <name type="common">fe'i banana</name>
    <dbReference type="NCBI Taxonomy" id="320322"/>
    <lineage>
        <taxon>Eukaryota</taxon>
        <taxon>Viridiplantae</taxon>
        <taxon>Streptophyta</taxon>
        <taxon>Embryophyta</taxon>
        <taxon>Tracheophyta</taxon>
        <taxon>Spermatophyta</taxon>
        <taxon>Magnoliopsida</taxon>
        <taxon>Liliopsida</taxon>
        <taxon>Zingiberales</taxon>
        <taxon>Musaceae</taxon>
        <taxon>Musa</taxon>
    </lineage>
</organism>
<dbReference type="AlphaFoldDB" id="A0A9E7J9X9"/>
<dbReference type="PANTHER" id="PTHR33264:SF8">
    <property type="entry name" value="EXPRESSED PROTEIN"/>
    <property type="match status" value="1"/>
</dbReference>
<proteinExistence type="predicted"/>
<sequence length="170" mass="18542">MAQKPVRSPLRPSPPTPALPSAAFPETRRGTLIIKEPEKPGARLAEVAGSTAAGCAALCCCPCGVANLIVAVLKLPAGLLRRWRRRCPRGAKTKPSIWRPEVDAFYDDDDDDDYSLYLGRFPLASSSSSSSSEEPWPTKSPSPEFAELEKEMLAKFYGTGFWRSLSQRSA</sequence>
<gene>
    <name evidence="2" type="ORF">MUK42_25906</name>
</gene>
<evidence type="ECO:0000313" key="3">
    <source>
        <dbReference type="Proteomes" id="UP001055439"/>
    </source>
</evidence>
<name>A0A9E7J9X9_9LILI</name>
<keyword evidence="3" id="KW-1185">Reference proteome</keyword>
<feature type="region of interest" description="Disordered" evidence="1">
    <location>
        <begin position="124"/>
        <end position="144"/>
    </location>
</feature>
<dbReference type="Proteomes" id="UP001055439">
    <property type="component" value="Chromosome 1"/>
</dbReference>
<feature type="region of interest" description="Disordered" evidence="1">
    <location>
        <begin position="1"/>
        <end position="23"/>
    </location>
</feature>
<feature type="compositionally biased region" description="Low complexity" evidence="1">
    <location>
        <begin position="125"/>
        <end position="144"/>
    </location>
</feature>
<evidence type="ECO:0000256" key="1">
    <source>
        <dbReference type="SAM" id="MobiDB-lite"/>
    </source>
</evidence>
<dbReference type="EMBL" id="CP097502">
    <property type="protein sequence ID" value="URD73186.1"/>
    <property type="molecule type" value="Genomic_DNA"/>
</dbReference>
<feature type="compositionally biased region" description="Low complexity" evidence="1">
    <location>
        <begin position="1"/>
        <end position="10"/>
    </location>
</feature>
<accession>A0A9E7J9X9</accession>
<evidence type="ECO:0000313" key="2">
    <source>
        <dbReference type="EMBL" id="URD73186.1"/>
    </source>
</evidence>
<protein>
    <submittedName>
        <fullName evidence="2">Uncharacterized protein</fullName>
    </submittedName>
</protein>
<dbReference type="PANTHER" id="PTHR33264">
    <property type="entry name" value="EXPRESSED PROTEIN"/>
    <property type="match status" value="1"/>
</dbReference>
<reference evidence="2" key="1">
    <citation type="submission" date="2022-05" db="EMBL/GenBank/DDBJ databases">
        <title>The Musa troglodytarum L. genome provides insights into the mechanism of non-climacteric behaviour and enrichment of carotenoids.</title>
        <authorList>
            <person name="Wang J."/>
        </authorList>
    </citation>
    <scope>NUCLEOTIDE SEQUENCE</scope>
    <source>
        <tissue evidence="2">Leaf</tissue>
    </source>
</reference>